<comment type="caution">
    <text evidence="1">The sequence shown here is derived from an EMBL/GenBank/DDBJ whole genome shotgun (WGS) entry which is preliminary data.</text>
</comment>
<accession>A0A840VT42</accession>
<sequence length="34" mass="3737">MGGSLIFTTDRPYGIDCGLRDPFGNSIRFTQLTS</sequence>
<evidence type="ECO:0000313" key="1">
    <source>
        <dbReference type="EMBL" id="MBB5475740.1"/>
    </source>
</evidence>
<dbReference type="Proteomes" id="UP000586947">
    <property type="component" value="Unassembled WGS sequence"/>
</dbReference>
<evidence type="ECO:0000313" key="2">
    <source>
        <dbReference type="Proteomes" id="UP000586947"/>
    </source>
</evidence>
<keyword evidence="2" id="KW-1185">Reference proteome</keyword>
<organism evidence="1 2">
    <name type="scientific">Micromonospora parathelypteridis</name>
    <dbReference type="NCBI Taxonomy" id="1839617"/>
    <lineage>
        <taxon>Bacteria</taxon>
        <taxon>Bacillati</taxon>
        <taxon>Actinomycetota</taxon>
        <taxon>Actinomycetes</taxon>
        <taxon>Micromonosporales</taxon>
        <taxon>Micromonosporaceae</taxon>
        <taxon>Micromonospora</taxon>
    </lineage>
</organism>
<reference evidence="1 2" key="1">
    <citation type="submission" date="2020-08" db="EMBL/GenBank/DDBJ databases">
        <title>Sequencing the genomes of 1000 actinobacteria strains.</title>
        <authorList>
            <person name="Klenk H.-P."/>
        </authorList>
    </citation>
    <scope>NUCLEOTIDE SEQUENCE [LARGE SCALE GENOMIC DNA]</scope>
    <source>
        <strain evidence="1 2">DSM 103125</strain>
    </source>
</reference>
<protein>
    <recommendedName>
        <fullName evidence="3">Glyoxalase</fullName>
    </recommendedName>
</protein>
<dbReference type="AlphaFoldDB" id="A0A840VT42"/>
<evidence type="ECO:0008006" key="3">
    <source>
        <dbReference type="Google" id="ProtNLM"/>
    </source>
</evidence>
<gene>
    <name evidence="1" type="ORF">HNR20_000245</name>
</gene>
<proteinExistence type="predicted"/>
<dbReference type="EMBL" id="JACHDP010000001">
    <property type="protein sequence ID" value="MBB5475740.1"/>
    <property type="molecule type" value="Genomic_DNA"/>
</dbReference>
<name>A0A840VT42_9ACTN</name>